<reference evidence="1" key="1">
    <citation type="submission" date="2020-06" db="EMBL/GenBank/DDBJ databases">
        <authorList>
            <person name="Li T."/>
            <person name="Hu X."/>
            <person name="Zhang T."/>
            <person name="Song X."/>
            <person name="Zhang H."/>
            <person name="Dai N."/>
            <person name="Sheng W."/>
            <person name="Hou X."/>
            <person name="Wei L."/>
        </authorList>
    </citation>
    <scope>NUCLEOTIDE SEQUENCE</scope>
    <source>
        <strain evidence="1">3651</strain>
        <tissue evidence="1">Leaf</tissue>
    </source>
</reference>
<evidence type="ECO:0000313" key="1">
    <source>
        <dbReference type="EMBL" id="KAK4432207.1"/>
    </source>
</evidence>
<organism evidence="1 2">
    <name type="scientific">Sesamum alatum</name>
    <dbReference type="NCBI Taxonomy" id="300844"/>
    <lineage>
        <taxon>Eukaryota</taxon>
        <taxon>Viridiplantae</taxon>
        <taxon>Streptophyta</taxon>
        <taxon>Embryophyta</taxon>
        <taxon>Tracheophyta</taxon>
        <taxon>Spermatophyta</taxon>
        <taxon>Magnoliopsida</taxon>
        <taxon>eudicotyledons</taxon>
        <taxon>Gunneridae</taxon>
        <taxon>Pentapetalae</taxon>
        <taxon>asterids</taxon>
        <taxon>lamiids</taxon>
        <taxon>Lamiales</taxon>
        <taxon>Pedaliaceae</taxon>
        <taxon>Sesamum</taxon>
    </lineage>
</organism>
<gene>
    <name evidence="1" type="ORF">Salat_0982800</name>
</gene>
<dbReference type="EMBL" id="JACGWO010000003">
    <property type="protein sequence ID" value="KAK4432207.1"/>
    <property type="molecule type" value="Genomic_DNA"/>
</dbReference>
<evidence type="ECO:0000313" key="2">
    <source>
        <dbReference type="Proteomes" id="UP001293254"/>
    </source>
</evidence>
<dbReference type="Proteomes" id="UP001293254">
    <property type="component" value="Unassembled WGS sequence"/>
</dbReference>
<name>A0AAE1YLF0_9LAMI</name>
<proteinExistence type="predicted"/>
<protein>
    <submittedName>
        <fullName evidence="1">Uncharacterized protein</fullName>
    </submittedName>
</protein>
<keyword evidence="2" id="KW-1185">Reference proteome</keyword>
<comment type="caution">
    <text evidence="1">The sequence shown here is derived from an EMBL/GenBank/DDBJ whole genome shotgun (WGS) entry which is preliminary data.</text>
</comment>
<dbReference type="AlphaFoldDB" id="A0AAE1YLF0"/>
<sequence length="112" mass="11680">MTKLQERRRNASAIISSFFSSDHTYHGSTITTKKLTDNVNQLLQKNIPKATAATEANTAGTKLVASDAVLGAGDGAGASCAATFGTAETIKATTTATKRIFIFKASISNRVG</sequence>
<accession>A0AAE1YLF0</accession>
<reference evidence="1" key="2">
    <citation type="journal article" date="2024" name="Plant">
        <title>Genomic evolution and insights into agronomic trait innovations of Sesamum species.</title>
        <authorList>
            <person name="Miao H."/>
            <person name="Wang L."/>
            <person name="Qu L."/>
            <person name="Liu H."/>
            <person name="Sun Y."/>
            <person name="Le M."/>
            <person name="Wang Q."/>
            <person name="Wei S."/>
            <person name="Zheng Y."/>
            <person name="Lin W."/>
            <person name="Duan Y."/>
            <person name="Cao H."/>
            <person name="Xiong S."/>
            <person name="Wang X."/>
            <person name="Wei L."/>
            <person name="Li C."/>
            <person name="Ma Q."/>
            <person name="Ju M."/>
            <person name="Zhao R."/>
            <person name="Li G."/>
            <person name="Mu C."/>
            <person name="Tian Q."/>
            <person name="Mei H."/>
            <person name="Zhang T."/>
            <person name="Gao T."/>
            <person name="Zhang H."/>
        </authorList>
    </citation>
    <scope>NUCLEOTIDE SEQUENCE</scope>
    <source>
        <strain evidence="1">3651</strain>
    </source>
</reference>